<feature type="chain" id="PRO_5010353173" description="Outer membrane protein beta-barrel domain-containing protein" evidence="1">
    <location>
        <begin position="18"/>
        <end position="249"/>
    </location>
</feature>
<evidence type="ECO:0000313" key="3">
    <source>
        <dbReference type="Proteomes" id="UP000181790"/>
    </source>
</evidence>
<accession>A0A1S2VIA6</accession>
<keyword evidence="3" id="KW-1185">Reference proteome</keyword>
<comment type="caution">
    <text evidence="2">The sequence shown here is derived from an EMBL/GenBank/DDBJ whole genome shotgun (WGS) entry which is preliminary data.</text>
</comment>
<proteinExistence type="predicted"/>
<sequence>MKARFYTLLFLFIPALSFGQKTEMMLTLESGLFSFRGHSAESTSFLNVYNRGSSYEGYTNNAFGSKSGISQGGSFQIQRINKRKLFAGIGIGFENLLSKIDLLDVYVSTPVTGGSTVIHTGANPNLPVIGHTYLSNRFVTLNPYIGFRFPTEFGVAIDFQAGFDAGYLLSARENGRAELSNGTVYTTSTDRKYISLDIRPRLQATLHYRKIGLFAGYSHGLVNYKEGWIGGINEAYSKYLRFGAQYRLR</sequence>
<reference evidence="2 3" key="1">
    <citation type="submission" date="2016-10" db="EMBL/GenBank/DDBJ databases">
        <title>Arsenicibacter rosenii gen. nov., sp. nov., an efficient arsenic-methylating bacterium isolated from an arsenic-contaminated paddy soil.</title>
        <authorList>
            <person name="Huang K."/>
        </authorList>
    </citation>
    <scope>NUCLEOTIDE SEQUENCE [LARGE SCALE GENOMIC DNA]</scope>
    <source>
        <strain evidence="2 3">SM-1</strain>
    </source>
</reference>
<feature type="signal peptide" evidence="1">
    <location>
        <begin position="1"/>
        <end position="17"/>
    </location>
</feature>
<organism evidence="2 3">
    <name type="scientific">Arsenicibacter rosenii</name>
    <dbReference type="NCBI Taxonomy" id="1750698"/>
    <lineage>
        <taxon>Bacteria</taxon>
        <taxon>Pseudomonadati</taxon>
        <taxon>Bacteroidota</taxon>
        <taxon>Cytophagia</taxon>
        <taxon>Cytophagales</taxon>
        <taxon>Spirosomataceae</taxon>
        <taxon>Arsenicibacter</taxon>
    </lineage>
</organism>
<dbReference type="AlphaFoldDB" id="A0A1S2VIA6"/>
<dbReference type="RefSeq" id="WP_071503596.1">
    <property type="nucleotide sequence ID" value="NZ_MORL01000006.1"/>
</dbReference>
<keyword evidence="1" id="KW-0732">Signal</keyword>
<protein>
    <recommendedName>
        <fullName evidence="4">Outer membrane protein beta-barrel domain-containing protein</fullName>
    </recommendedName>
</protein>
<dbReference type="EMBL" id="MORL01000006">
    <property type="protein sequence ID" value="OIN58487.1"/>
    <property type="molecule type" value="Genomic_DNA"/>
</dbReference>
<name>A0A1S2VIA6_9BACT</name>
<gene>
    <name evidence="2" type="ORF">BLX24_12990</name>
</gene>
<dbReference type="Proteomes" id="UP000181790">
    <property type="component" value="Unassembled WGS sequence"/>
</dbReference>
<evidence type="ECO:0000256" key="1">
    <source>
        <dbReference type="SAM" id="SignalP"/>
    </source>
</evidence>
<dbReference type="OrthoDB" id="1340981at2"/>
<evidence type="ECO:0000313" key="2">
    <source>
        <dbReference type="EMBL" id="OIN58487.1"/>
    </source>
</evidence>
<evidence type="ECO:0008006" key="4">
    <source>
        <dbReference type="Google" id="ProtNLM"/>
    </source>
</evidence>